<dbReference type="AlphaFoldDB" id="A0A162A040"/>
<dbReference type="InterPro" id="IPR044730">
    <property type="entry name" value="RNase_H-like_dom_plant"/>
</dbReference>
<dbReference type="Gramene" id="KZM94092">
    <property type="protein sequence ID" value="KZM94092"/>
    <property type="gene ID" value="DCAR_017337"/>
</dbReference>
<dbReference type="InterPro" id="IPR036397">
    <property type="entry name" value="RNaseH_sf"/>
</dbReference>
<dbReference type="Gene3D" id="3.30.420.10">
    <property type="entry name" value="Ribonuclease H-like superfamily/Ribonuclease H"/>
    <property type="match status" value="1"/>
</dbReference>
<protein>
    <submittedName>
        <fullName evidence="1">Uncharacterized protein</fullName>
    </submittedName>
</protein>
<gene>
    <name evidence="1" type="ORF">DCAR_017337</name>
</gene>
<dbReference type="SUPFAM" id="SSF53098">
    <property type="entry name" value="Ribonuclease H-like"/>
    <property type="match status" value="1"/>
</dbReference>
<accession>A0A162A040</accession>
<name>A0A162A040_DAUCS</name>
<proteinExistence type="predicted"/>
<dbReference type="GO" id="GO:0003676">
    <property type="term" value="F:nucleic acid binding"/>
    <property type="evidence" value="ECO:0007669"/>
    <property type="project" value="InterPro"/>
</dbReference>
<evidence type="ECO:0000313" key="1">
    <source>
        <dbReference type="EMBL" id="KZM94092.1"/>
    </source>
</evidence>
<dbReference type="EMBL" id="LNRQ01000005">
    <property type="protein sequence ID" value="KZM94092.1"/>
    <property type="molecule type" value="Genomic_DNA"/>
</dbReference>
<dbReference type="CDD" id="cd06222">
    <property type="entry name" value="RNase_H_like"/>
    <property type="match status" value="1"/>
</dbReference>
<dbReference type="InterPro" id="IPR012337">
    <property type="entry name" value="RNaseH-like_sf"/>
</dbReference>
<organism evidence="1">
    <name type="scientific">Daucus carota subsp. sativus</name>
    <name type="common">Carrot</name>
    <dbReference type="NCBI Taxonomy" id="79200"/>
    <lineage>
        <taxon>Eukaryota</taxon>
        <taxon>Viridiplantae</taxon>
        <taxon>Streptophyta</taxon>
        <taxon>Embryophyta</taxon>
        <taxon>Tracheophyta</taxon>
        <taxon>Spermatophyta</taxon>
        <taxon>Magnoliopsida</taxon>
        <taxon>eudicotyledons</taxon>
        <taxon>Gunneridae</taxon>
        <taxon>Pentapetalae</taxon>
        <taxon>asterids</taxon>
        <taxon>campanulids</taxon>
        <taxon>Apiales</taxon>
        <taxon>Apiaceae</taxon>
        <taxon>Apioideae</taxon>
        <taxon>Scandiceae</taxon>
        <taxon>Daucinae</taxon>
        <taxon>Daucus</taxon>
        <taxon>Daucus sect. Daucus</taxon>
    </lineage>
</organism>
<sequence>MNRVNGTEFSLTGLLGLISEPDVKESWQMVVSATLWIIWLFRNAYVFNKVKTCKEGVLSVLRARITKWLESTGILCGEYVNLFWVNPWGTARVVFKHKYEEFWEGIMSRYDWVVTVDGAVHKSNNMHVKAGIGGVIRSSRGKPEFIFSGPSGAINAFDAELDACLHILRILEGNFEEGTSIVICSDSMEMVAY</sequence>
<comment type="caution">
    <text evidence="1">The sequence shown here is derived from an EMBL/GenBank/DDBJ whole genome shotgun (WGS) entry which is preliminary data.</text>
</comment>
<reference evidence="1" key="1">
    <citation type="journal article" date="2016" name="Nat. Genet.">
        <title>A high-quality carrot genome assembly provides new insights into carotenoid accumulation and asterid genome evolution.</title>
        <authorList>
            <person name="Iorizzo M."/>
            <person name="Ellison S."/>
            <person name="Senalik D."/>
            <person name="Zeng P."/>
            <person name="Satapoomin P."/>
            <person name="Huang J."/>
            <person name="Bowman M."/>
            <person name="Iovene M."/>
            <person name="Sanseverino W."/>
            <person name="Cavagnaro P."/>
            <person name="Yildiz M."/>
            <person name="Macko-Podgorni A."/>
            <person name="Moranska E."/>
            <person name="Grzebelus E."/>
            <person name="Grzebelus D."/>
            <person name="Ashrafi H."/>
            <person name="Zheng Z."/>
            <person name="Cheng S."/>
            <person name="Spooner D."/>
            <person name="Van Deynze A."/>
            <person name="Simon P."/>
        </authorList>
    </citation>
    <scope>NUCLEOTIDE SEQUENCE [LARGE SCALE GENOMIC DNA]</scope>
    <source>
        <tissue evidence="1">Leaf</tissue>
    </source>
</reference>